<dbReference type="InterPro" id="IPR001683">
    <property type="entry name" value="PX_dom"/>
</dbReference>
<protein>
    <submittedName>
        <fullName evidence="5">Ankyrin repeat family protein</fullName>
    </submittedName>
</protein>
<reference evidence="6" key="1">
    <citation type="journal article" date="2015" name="PLoS Genet.">
        <title>Genome Sequence and Transcriptome Analyses of Chrysochromulina tobin: Metabolic Tools for Enhanced Algal Fitness in the Prominent Order Prymnesiales (Haptophyceae).</title>
        <authorList>
            <person name="Hovde B.T."/>
            <person name="Deodato C.R."/>
            <person name="Hunsperger H.M."/>
            <person name="Ryken S.A."/>
            <person name="Yost W."/>
            <person name="Jha R.K."/>
            <person name="Patterson J."/>
            <person name="Monnat R.J. Jr."/>
            <person name="Barlow S.B."/>
            <person name="Starkenburg S.R."/>
            <person name="Cattolico R.A."/>
        </authorList>
    </citation>
    <scope>NUCLEOTIDE SEQUENCE</scope>
    <source>
        <strain evidence="6">CCMP291</strain>
    </source>
</reference>
<evidence type="ECO:0000313" key="6">
    <source>
        <dbReference type="Proteomes" id="UP000037460"/>
    </source>
</evidence>
<dbReference type="Proteomes" id="UP000037460">
    <property type="component" value="Unassembled WGS sequence"/>
</dbReference>
<dbReference type="GO" id="GO:0035091">
    <property type="term" value="F:phosphatidylinositol binding"/>
    <property type="evidence" value="ECO:0007669"/>
    <property type="project" value="InterPro"/>
</dbReference>
<keyword evidence="2 3" id="KW-0040">ANK repeat</keyword>
<dbReference type="Gene3D" id="3.30.1520.10">
    <property type="entry name" value="Phox-like domain"/>
    <property type="match status" value="1"/>
</dbReference>
<dbReference type="PROSITE" id="PS50088">
    <property type="entry name" value="ANK_REPEAT"/>
    <property type="match status" value="1"/>
</dbReference>
<dbReference type="Pfam" id="PF00787">
    <property type="entry name" value="PX"/>
    <property type="match status" value="1"/>
</dbReference>
<dbReference type="OrthoDB" id="194358at2759"/>
<evidence type="ECO:0000313" key="5">
    <source>
        <dbReference type="EMBL" id="KOO24180.1"/>
    </source>
</evidence>
<dbReference type="SUPFAM" id="SSF48403">
    <property type="entry name" value="Ankyrin repeat"/>
    <property type="match status" value="1"/>
</dbReference>
<dbReference type="Pfam" id="PF13637">
    <property type="entry name" value="Ank_4"/>
    <property type="match status" value="1"/>
</dbReference>
<evidence type="ECO:0000256" key="3">
    <source>
        <dbReference type="PROSITE-ProRule" id="PRU00023"/>
    </source>
</evidence>
<dbReference type="EMBL" id="JWZX01003118">
    <property type="protein sequence ID" value="KOO24180.1"/>
    <property type="molecule type" value="Genomic_DNA"/>
</dbReference>
<dbReference type="PANTHER" id="PTHR24171">
    <property type="entry name" value="ANKYRIN REPEAT DOMAIN-CONTAINING PROTEIN 39-RELATED"/>
    <property type="match status" value="1"/>
</dbReference>
<dbReference type="InterPro" id="IPR002110">
    <property type="entry name" value="Ankyrin_rpt"/>
</dbReference>
<dbReference type="SUPFAM" id="SSF64268">
    <property type="entry name" value="PX domain"/>
    <property type="match status" value="1"/>
</dbReference>
<evidence type="ECO:0000256" key="2">
    <source>
        <dbReference type="ARBA" id="ARBA00023043"/>
    </source>
</evidence>
<dbReference type="PROSITE" id="PS50195">
    <property type="entry name" value="PX"/>
    <property type="match status" value="1"/>
</dbReference>
<name>A0A0M0JCI1_9EUKA</name>
<feature type="domain" description="PX" evidence="4">
    <location>
        <begin position="1"/>
        <end position="117"/>
    </location>
</feature>
<gene>
    <name evidence="5" type="ORF">Ctob_000233</name>
</gene>
<comment type="caution">
    <text evidence="5">The sequence shown here is derived from an EMBL/GenBank/DDBJ whole genome shotgun (WGS) entry which is preliminary data.</text>
</comment>
<organism evidence="5 6">
    <name type="scientific">Chrysochromulina tobinii</name>
    <dbReference type="NCBI Taxonomy" id="1460289"/>
    <lineage>
        <taxon>Eukaryota</taxon>
        <taxon>Haptista</taxon>
        <taxon>Haptophyta</taxon>
        <taxon>Prymnesiophyceae</taxon>
        <taxon>Prymnesiales</taxon>
        <taxon>Chrysochromulinaceae</taxon>
        <taxon>Chrysochromulina</taxon>
    </lineage>
</organism>
<evidence type="ECO:0000259" key="4">
    <source>
        <dbReference type="PROSITE" id="PS50195"/>
    </source>
</evidence>
<keyword evidence="1" id="KW-0677">Repeat</keyword>
<dbReference type="InterPro" id="IPR036871">
    <property type="entry name" value="PX_dom_sf"/>
</dbReference>
<dbReference type="AlphaFoldDB" id="A0A0M0JCI1"/>
<dbReference type="PROSITE" id="PS50297">
    <property type="entry name" value="ANK_REP_REGION"/>
    <property type="match status" value="1"/>
</dbReference>
<dbReference type="InterPro" id="IPR036770">
    <property type="entry name" value="Ankyrin_rpt-contain_sf"/>
</dbReference>
<dbReference type="Gene3D" id="1.25.40.20">
    <property type="entry name" value="Ankyrin repeat-containing domain"/>
    <property type="match status" value="1"/>
</dbReference>
<evidence type="ECO:0000256" key="1">
    <source>
        <dbReference type="ARBA" id="ARBA00022737"/>
    </source>
</evidence>
<sequence>MAAAQLSITVPGFSDVTGHTEYIIKSSVGDQQFTVQHRFSNFVELHDALASKIAKLPATFPVAKNMFNGEAVKRERVEKLQEYLRNVVRLSGEKPPIALLKFLKIDASVFAPPSERSERGIATGDGPYPSSSEPLQRFQPFSGVNAAFVPERPEDVNEALREGLKAGDDALCKELIESKADPLYRDRQGNTPLHMACLFNRTDVAKLLLMAGADMTAKNAAGELPERMASVSLKMKFTHFKRTGTI</sequence>
<proteinExistence type="predicted"/>
<feature type="repeat" description="ANK" evidence="3">
    <location>
        <begin position="188"/>
        <end position="220"/>
    </location>
</feature>
<accession>A0A0M0JCI1</accession>
<keyword evidence="6" id="KW-1185">Reference proteome</keyword>
<dbReference type="SMART" id="SM00248">
    <property type="entry name" value="ANK"/>
    <property type="match status" value="2"/>
</dbReference>